<dbReference type="InterPro" id="IPR013830">
    <property type="entry name" value="SGNH_hydro"/>
</dbReference>
<dbReference type="EMBL" id="BAABWN010000003">
    <property type="protein sequence ID" value="GAA6167396.1"/>
    <property type="molecule type" value="Genomic_DNA"/>
</dbReference>
<organism evidence="2 3">
    <name type="scientific">Sessilibacter corallicola</name>
    <dbReference type="NCBI Taxonomy" id="2904075"/>
    <lineage>
        <taxon>Bacteria</taxon>
        <taxon>Pseudomonadati</taxon>
        <taxon>Pseudomonadota</taxon>
        <taxon>Gammaproteobacteria</taxon>
        <taxon>Cellvibrionales</taxon>
        <taxon>Cellvibrionaceae</taxon>
        <taxon>Sessilibacter</taxon>
    </lineage>
</organism>
<reference evidence="2 3" key="1">
    <citation type="submission" date="2024-04" db="EMBL/GenBank/DDBJ databases">
        <title>Draft genome sequence of Sessilibacter corallicola NBRC 116591.</title>
        <authorList>
            <person name="Miyakawa T."/>
            <person name="Kusuya Y."/>
            <person name="Miura T."/>
        </authorList>
    </citation>
    <scope>NUCLEOTIDE SEQUENCE [LARGE SCALE GENOMIC DNA]</scope>
    <source>
        <strain evidence="2 3">KU-00831-HH</strain>
    </source>
</reference>
<name>A0ABQ0A6X9_9GAMM</name>
<evidence type="ECO:0000313" key="2">
    <source>
        <dbReference type="EMBL" id="GAA6167396.1"/>
    </source>
</evidence>
<dbReference type="SUPFAM" id="SSF52266">
    <property type="entry name" value="SGNH hydrolase"/>
    <property type="match status" value="1"/>
</dbReference>
<evidence type="ECO:0000259" key="1">
    <source>
        <dbReference type="Pfam" id="PF13472"/>
    </source>
</evidence>
<evidence type="ECO:0000313" key="3">
    <source>
        <dbReference type="Proteomes" id="UP001465153"/>
    </source>
</evidence>
<dbReference type="Gene3D" id="3.40.50.1110">
    <property type="entry name" value="SGNH hydrolase"/>
    <property type="match status" value="1"/>
</dbReference>
<protein>
    <recommendedName>
        <fullName evidence="1">SGNH hydrolase-type esterase domain-containing protein</fullName>
    </recommendedName>
</protein>
<dbReference type="InterPro" id="IPR051532">
    <property type="entry name" value="Ester_Hydrolysis_Enzymes"/>
</dbReference>
<sequence>MKFSAALLITIFLSLLFYGFGIATAQYKIFPYEFIKSAKKFFIGESDSYTPPRSYYYQHRKSFFDAFGQENYDVVMIGDSITDEAEWEDLFPSLKIANRGISGDTTDGIAERIDSIVSTSANKAFIMVGLNDFQRGDSVDAVFSRYQNIVNALLDNHTTVYIQSTILGGKNVSHLNHSITALNEQLKLFTETNSNLIYVDINKNLSRENLLNAKYSSDDIHLNAEGYRAWRESISQYMR</sequence>
<dbReference type="PANTHER" id="PTHR30383">
    <property type="entry name" value="THIOESTERASE 1/PROTEASE 1/LYSOPHOSPHOLIPASE L1"/>
    <property type="match status" value="1"/>
</dbReference>
<dbReference type="Pfam" id="PF13472">
    <property type="entry name" value="Lipase_GDSL_2"/>
    <property type="match status" value="1"/>
</dbReference>
<comment type="caution">
    <text evidence="2">The sequence shown here is derived from an EMBL/GenBank/DDBJ whole genome shotgun (WGS) entry which is preliminary data.</text>
</comment>
<dbReference type="PANTHER" id="PTHR30383:SF5">
    <property type="entry name" value="SGNH HYDROLASE-TYPE ESTERASE DOMAIN-CONTAINING PROTEIN"/>
    <property type="match status" value="1"/>
</dbReference>
<feature type="domain" description="SGNH hydrolase-type esterase" evidence="1">
    <location>
        <begin position="77"/>
        <end position="229"/>
    </location>
</feature>
<accession>A0ABQ0A6X9</accession>
<keyword evidence="3" id="KW-1185">Reference proteome</keyword>
<dbReference type="Proteomes" id="UP001465153">
    <property type="component" value="Unassembled WGS sequence"/>
</dbReference>
<gene>
    <name evidence="2" type="ORF">NBRC116591_12060</name>
</gene>
<dbReference type="InterPro" id="IPR036514">
    <property type="entry name" value="SGNH_hydro_sf"/>
</dbReference>
<proteinExistence type="predicted"/>